<dbReference type="AlphaFoldDB" id="A0A9N9D5I8"/>
<gene>
    <name evidence="1" type="ORF">RFULGI_LOCUS7435</name>
</gene>
<feature type="non-terminal residue" evidence="1">
    <location>
        <position position="1"/>
    </location>
</feature>
<accession>A0A9N9D5I8</accession>
<proteinExistence type="predicted"/>
<dbReference type="EMBL" id="CAJVPZ010010775">
    <property type="protein sequence ID" value="CAG8623197.1"/>
    <property type="molecule type" value="Genomic_DNA"/>
</dbReference>
<dbReference type="Proteomes" id="UP000789396">
    <property type="component" value="Unassembled WGS sequence"/>
</dbReference>
<protein>
    <submittedName>
        <fullName evidence="1">14000_t:CDS:1</fullName>
    </submittedName>
</protein>
<evidence type="ECO:0000313" key="2">
    <source>
        <dbReference type="Proteomes" id="UP000789396"/>
    </source>
</evidence>
<dbReference type="OrthoDB" id="2408781at2759"/>
<reference evidence="1" key="1">
    <citation type="submission" date="2021-06" db="EMBL/GenBank/DDBJ databases">
        <authorList>
            <person name="Kallberg Y."/>
            <person name="Tangrot J."/>
            <person name="Rosling A."/>
        </authorList>
    </citation>
    <scope>NUCLEOTIDE SEQUENCE</scope>
    <source>
        <strain evidence="1">IN212</strain>
    </source>
</reference>
<comment type="caution">
    <text evidence="1">The sequence shown here is derived from an EMBL/GenBank/DDBJ whole genome shotgun (WGS) entry which is preliminary data.</text>
</comment>
<sequence>RQGKILYMPSFILIRDLKEQIIARIKEKTSNIELFNQLSFSSERWIGYQFFPKNPWARVSTEYVVKYQEYVAFIFADDKHKIPIGEGSPTSTGVCNHDQHYKEFLELYGQKTTEQFRPSNSKVLLNEQNNDTNTRHFVNNLIHMLVECDFCGKYRCIYSQTLLDDQEMDLLTTYLEDISYKLKDNFKNIYPLCNSCQENGYKWSTRAPKIHDKIYK</sequence>
<keyword evidence="2" id="KW-1185">Reference proteome</keyword>
<evidence type="ECO:0000313" key="1">
    <source>
        <dbReference type="EMBL" id="CAG8623197.1"/>
    </source>
</evidence>
<name>A0A9N9D5I8_9GLOM</name>
<organism evidence="1 2">
    <name type="scientific">Racocetra fulgida</name>
    <dbReference type="NCBI Taxonomy" id="60492"/>
    <lineage>
        <taxon>Eukaryota</taxon>
        <taxon>Fungi</taxon>
        <taxon>Fungi incertae sedis</taxon>
        <taxon>Mucoromycota</taxon>
        <taxon>Glomeromycotina</taxon>
        <taxon>Glomeromycetes</taxon>
        <taxon>Diversisporales</taxon>
        <taxon>Gigasporaceae</taxon>
        <taxon>Racocetra</taxon>
    </lineage>
</organism>